<organism evidence="1 2">
    <name type="scientific">Caerostris extrusa</name>
    <name type="common">Bark spider</name>
    <name type="synonym">Caerostris bankana</name>
    <dbReference type="NCBI Taxonomy" id="172846"/>
    <lineage>
        <taxon>Eukaryota</taxon>
        <taxon>Metazoa</taxon>
        <taxon>Ecdysozoa</taxon>
        <taxon>Arthropoda</taxon>
        <taxon>Chelicerata</taxon>
        <taxon>Arachnida</taxon>
        <taxon>Araneae</taxon>
        <taxon>Araneomorphae</taxon>
        <taxon>Entelegynae</taxon>
        <taxon>Araneoidea</taxon>
        <taxon>Araneidae</taxon>
        <taxon>Caerostris</taxon>
    </lineage>
</organism>
<dbReference type="AlphaFoldDB" id="A0AAV4REF7"/>
<keyword evidence="2" id="KW-1185">Reference proteome</keyword>
<dbReference type="EMBL" id="BPLR01007787">
    <property type="protein sequence ID" value="GIY19732.1"/>
    <property type="molecule type" value="Genomic_DNA"/>
</dbReference>
<proteinExistence type="predicted"/>
<reference evidence="1 2" key="1">
    <citation type="submission" date="2021-06" db="EMBL/GenBank/DDBJ databases">
        <title>Caerostris extrusa draft genome.</title>
        <authorList>
            <person name="Kono N."/>
            <person name="Arakawa K."/>
        </authorList>
    </citation>
    <scope>NUCLEOTIDE SEQUENCE [LARGE SCALE GENOMIC DNA]</scope>
</reference>
<gene>
    <name evidence="1" type="ORF">CEXT_791941</name>
</gene>
<name>A0AAV4REF7_CAEEX</name>
<dbReference type="Proteomes" id="UP001054945">
    <property type="component" value="Unassembled WGS sequence"/>
</dbReference>
<accession>A0AAV4REF7</accession>
<evidence type="ECO:0000313" key="2">
    <source>
        <dbReference type="Proteomes" id="UP001054945"/>
    </source>
</evidence>
<comment type="caution">
    <text evidence="1">The sequence shown here is derived from an EMBL/GenBank/DDBJ whole genome shotgun (WGS) entry which is preliminary data.</text>
</comment>
<protein>
    <submittedName>
        <fullName evidence="1">Uncharacterized protein</fullName>
    </submittedName>
</protein>
<evidence type="ECO:0000313" key="1">
    <source>
        <dbReference type="EMBL" id="GIY19732.1"/>
    </source>
</evidence>
<sequence length="192" mass="21259">MVGKVHGIKVKAANNQGLSQFKQLGVGKSSVSWIINQQNNFGTVCPKWKKMWGANVRQTLRTDKFLARNSKLQPLKAQSAERIVGCWYFEPDLPDEILEDTSGNNILIKQLSTLRSSCFGGYLHLDCLEDPPDANPSIGKLVEHCEDWFGLSPPTACHLAHTRINSILSEGVDCPNQEKNRLRMPGKSLGSG</sequence>